<dbReference type="Pfam" id="PF03446">
    <property type="entry name" value="NAD_binding_2"/>
    <property type="match status" value="1"/>
</dbReference>
<dbReference type="GO" id="GO:0051287">
    <property type="term" value="F:NAD binding"/>
    <property type="evidence" value="ECO:0007669"/>
    <property type="project" value="InterPro"/>
</dbReference>
<dbReference type="SUPFAM" id="SSF51735">
    <property type="entry name" value="NAD(P)-binding Rossmann-fold domains"/>
    <property type="match status" value="1"/>
</dbReference>
<dbReference type="PANTHER" id="PTHR43060:SF15">
    <property type="entry name" value="3-HYDROXYISOBUTYRATE DEHYDROGENASE-LIKE 1, MITOCHONDRIAL-RELATED"/>
    <property type="match status" value="1"/>
</dbReference>
<evidence type="ECO:0000256" key="1">
    <source>
        <dbReference type="ARBA" id="ARBA00009080"/>
    </source>
</evidence>
<dbReference type="Proteomes" id="UP000500791">
    <property type="component" value="Chromosome"/>
</dbReference>
<evidence type="ECO:0000259" key="6">
    <source>
        <dbReference type="Pfam" id="PF14833"/>
    </source>
</evidence>
<dbReference type="InterPro" id="IPR006115">
    <property type="entry name" value="6PGDH_NADP-bd"/>
</dbReference>
<dbReference type="InterPro" id="IPR008927">
    <property type="entry name" value="6-PGluconate_DH-like_C_sf"/>
</dbReference>
<dbReference type="InterPro" id="IPR002204">
    <property type="entry name" value="3-OH-isobutyrate_DH-rel_CS"/>
</dbReference>
<dbReference type="AlphaFoldDB" id="A0A6G7VNQ8"/>
<protein>
    <submittedName>
        <fullName evidence="7">NAD(P)-dependent oxidoreductase</fullName>
    </submittedName>
</protein>
<dbReference type="GO" id="GO:0050661">
    <property type="term" value="F:NADP binding"/>
    <property type="evidence" value="ECO:0007669"/>
    <property type="project" value="InterPro"/>
</dbReference>
<feature type="domain" description="6-phosphogluconate dehydrogenase NADP-binding" evidence="5">
    <location>
        <begin position="3"/>
        <end position="154"/>
    </location>
</feature>
<dbReference type="GO" id="GO:0016054">
    <property type="term" value="P:organic acid catabolic process"/>
    <property type="evidence" value="ECO:0007669"/>
    <property type="project" value="UniProtKB-ARBA"/>
</dbReference>
<accession>A0A6G7VNQ8</accession>
<dbReference type="SUPFAM" id="SSF48179">
    <property type="entry name" value="6-phosphogluconate dehydrogenase C-terminal domain-like"/>
    <property type="match status" value="1"/>
</dbReference>
<dbReference type="PROSITE" id="PS00895">
    <property type="entry name" value="3_HYDROXYISOBUT_DH"/>
    <property type="match status" value="1"/>
</dbReference>
<dbReference type="Pfam" id="PF14833">
    <property type="entry name" value="NAD_binding_11"/>
    <property type="match status" value="1"/>
</dbReference>
<dbReference type="InterPro" id="IPR029154">
    <property type="entry name" value="HIBADH-like_NADP-bd"/>
</dbReference>
<gene>
    <name evidence="7" type="ORF">G8E03_12000</name>
</gene>
<dbReference type="GO" id="GO:0016491">
    <property type="term" value="F:oxidoreductase activity"/>
    <property type="evidence" value="ECO:0007669"/>
    <property type="project" value="UniProtKB-KW"/>
</dbReference>
<sequence length="284" mass="29830">MERIGIIGLGRMGAAMAQRFAAQGREVVGWTRSGRTVQGVAAAASIDEVVARSDVVILSLYDDAAVAEVLNKVLTLDLTGRLIVETSTVVPDLLKDRIAHIEALGADAVDAPISGGPEMVAEGRCGIFIGGRAEAAARAQGVLDAISDRIFHVGPLGAGLVMKVVNNAMFQHYFNGLAEMLPLARKAGLTLETALGIVSGGPAGIPMVADRLPRVLGDDDSVGFALTGVAKDNDVFRRVVQAHDLPTDKLDVFARHLDDAIAAGYGTRDIAAFINYAYEDIGRD</sequence>
<evidence type="ECO:0000256" key="4">
    <source>
        <dbReference type="PIRSR" id="PIRSR000103-1"/>
    </source>
</evidence>
<dbReference type="RefSeq" id="WP_166192185.1">
    <property type="nucleotide sequence ID" value="NZ_CP049811.1"/>
</dbReference>
<organism evidence="7 8">
    <name type="scientific">Pontivivens nitratireducens</name>
    <dbReference type="NCBI Taxonomy" id="2758038"/>
    <lineage>
        <taxon>Bacteria</taxon>
        <taxon>Pseudomonadati</taxon>
        <taxon>Pseudomonadota</taxon>
        <taxon>Alphaproteobacteria</taxon>
        <taxon>Rhodobacterales</taxon>
        <taxon>Paracoccaceae</taxon>
        <taxon>Pontivivens</taxon>
    </lineage>
</organism>
<evidence type="ECO:0000256" key="2">
    <source>
        <dbReference type="ARBA" id="ARBA00023002"/>
    </source>
</evidence>
<dbReference type="Gene3D" id="1.10.1040.10">
    <property type="entry name" value="N-(1-d-carboxylethyl)-l-norvaline Dehydrogenase, domain 2"/>
    <property type="match status" value="1"/>
</dbReference>
<evidence type="ECO:0000313" key="8">
    <source>
        <dbReference type="Proteomes" id="UP000500791"/>
    </source>
</evidence>
<dbReference type="InterPro" id="IPR013328">
    <property type="entry name" value="6PGD_dom2"/>
</dbReference>
<reference evidence="7 8" key="1">
    <citation type="submission" date="2020-03" db="EMBL/GenBank/DDBJ databases">
        <title>Complete genome sequence of Monaibacterium sp. ALG8 with diverse plasmids.</title>
        <authorList>
            <person name="Sun C."/>
        </authorList>
    </citation>
    <scope>NUCLEOTIDE SEQUENCE [LARGE SCALE GENOMIC DNA]</scope>
    <source>
        <strain evidence="7 8">ALG8</strain>
    </source>
</reference>
<keyword evidence="3" id="KW-0520">NAD</keyword>
<keyword evidence="8" id="KW-1185">Reference proteome</keyword>
<feature type="active site" evidence="4">
    <location>
        <position position="163"/>
    </location>
</feature>
<proteinExistence type="inferred from homology"/>
<name>A0A6G7VNQ8_9RHOB</name>
<dbReference type="KEGG" id="mon:G8E03_12000"/>
<comment type="similarity">
    <text evidence="1">Belongs to the HIBADH-related family.</text>
</comment>
<dbReference type="PIRSF" id="PIRSF000103">
    <property type="entry name" value="HIBADH"/>
    <property type="match status" value="1"/>
</dbReference>
<dbReference type="EMBL" id="CP049811">
    <property type="protein sequence ID" value="QIK41427.1"/>
    <property type="molecule type" value="Genomic_DNA"/>
</dbReference>
<dbReference type="InterPro" id="IPR015815">
    <property type="entry name" value="HIBADH-related"/>
</dbReference>
<dbReference type="InterPro" id="IPR036291">
    <property type="entry name" value="NAD(P)-bd_dom_sf"/>
</dbReference>
<evidence type="ECO:0000256" key="3">
    <source>
        <dbReference type="ARBA" id="ARBA00023027"/>
    </source>
</evidence>
<feature type="domain" description="3-hydroxyisobutyrate dehydrogenase-like NAD-binding" evidence="6">
    <location>
        <begin position="157"/>
        <end position="276"/>
    </location>
</feature>
<evidence type="ECO:0000313" key="7">
    <source>
        <dbReference type="EMBL" id="QIK41427.1"/>
    </source>
</evidence>
<evidence type="ECO:0000259" key="5">
    <source>
        <dbReference type="Pfam" id="PF03446"/>
    </source>
</evidence>
<dbReference type="Gene3D" id="3.40.50.720">
    <property type="entry name" value="NAD(P)-binding Rossmann-like Domain"/>
    <property type="match status" value="1"/>
</dbReference>
<keyword evidence="2" id="KW-0560">Oxidoreductase</keyword>
<dbReference type="PANTHER" id="PTHR43060">
    <property type="entry name" value="3-HYDROXYISOBUTYRATE DEHYDROGENASE-LIKE 1, MITOCHONDRIAL-RELATED"/>
    <property type="match status" value="1"/>
</dbReference>